<sequence length="131" mass="14693">MSNDVNVNKANEEVKQEASAVNEADKRIAALKEKYGRIYRITSELTEDDDSSREIEYIFVKPKTASYDRYVKTASKGMTKALQAFLFDNVIPEQSEQLAKDVEEYPALTLGIGQKLLAVLGLSDNVNLMKL</sequence>
<name>A0ABT1SC71_9FIRM</name>
<feature type="domain" description="DUF6848" evidence="2">
    <location>
        <begin position="31"/>
        <end position="128"/>
    </location>
</feature>
<dbReference type="InterPro" id="IPR049294">
    <property type="entry name" value="DUF6848"/>
</dbReference>
<evidence type="ECO:0000313" key="3">
    <source>
        <dbReference type="EMBL" id="MCQ4924084.1"/>
    </source>
</evidence>
<comment type="caution">
    <text evidence="3">The sequence shown here is derived from an EMBL/GenBank/DDBJ whole genome shotgun (WGS) entry which is preliminary data.</text>
</comment>
<feature type="coiled-coil region" evidence="1">
    <location>
        <begin position="7"/>
        <end position="34"/>
    </location>
</feature>
<keyword evidence="1" id="KW-0175">Coiled coil</keyword>
<dbReference type="Gene3D" id="3.30.2220.10">
    <property type="entry name" value="rbstp2171"/>
    <property type="match status" value="1"/>
</dbReference>
<dbReference type="Pfam" id="PF20941">
    <property type="entry name" value="DUF6848"/>
    <property type="match status" value="1"/>
</dbReference>
<dbReference type="RefSeq" id="WP_256311907.1">
    <property type="nucleotide sequence ID" value="NZ_JANGAC010000010.1"/>
</dbReference>
<evidence type="ECO:0000313" key="4">
    <source>
        <dbReference type="Proteomes" id="UP001524478"/>
    </source>
</evidence>
<reference evidence="3 4" key="1">
    <citation type="submission" date="2022-06" db="EMBL/GenBank/DDBJ databases">
        <title>Isolation of gut microbiota from human fecal samples.</title>
        <authorList>
            <person name="Pamer E.G."/>
            <person name="Barat B."/>
            <person name="Waligurski E."/>
            <person name="Medina S."/>
            <person name="Paddock L."/>
            <person name="Mostad J."/>
        </authorList>
    </citation>
    <scope>NUCLEOTIDE SEQUENCE [LARGE SCALE GENOMIC DNA]</scope>
    <source>
        <strain evidence="3 4">DFI.7.95</strain>
    </source>
</reference>
<organism evidence="3 4">
    <name type="scientific">Tissierella carlieri</name>
    <dbReference type="NCBI Taxonomy" id="689904"/>
    <lineage>
        <taxon>Bacteria</taxon>
        <taxon>Bacillati</taxon>
        <taxon>Bacillota</taxon>
        <taxon>Tissierellia</taxon>
        <taxon>Tissierellales</taxon>
        <taxon>Tissierellaceae</taxon>
        <taxon>Tissierella</taxon>
    </lineage>
</organism>
<accession>A0ABT1SC71</accession>
<evidence type="ECO:0000259" key="2">
    <source>
        <dbReference type="Pfam" id="PF20941"/>
    </source>
</evidence>
<keyword evidence="4" id="KW-1185">Reference proteome</keyword>
<proteinExistence type="predicted"/>
<dbReference type="EMBL" id="JANGAC010000010">
    <property type="protein sequence ID" value="MCQ4924084.1"/>
    <property type="molecule type" value="Genomic_DNA"/>
</dbReference>
<evidence type="ECO:0000256" key="1">
    <source>
        <dbReference type="SAM" id="Coils"/>
    </source>
</evidence>
<protein>
    <recommendedName>
        <fullName evidence="2">DUF6848 domain-containing protein</fullName>
    </recommendedName>
</protein>
<dbReference type="Proteomes" id="UP001524478">
    <property type="component" value="Unassembled WGS sequence"/>
</dbReference>
<gene>
    <name evidence="3" type="ORF">NE686_13360</name>
</gene>